<evidence type="ECO:0000256" key="9">
    <source>
        <dbReference type="SAM" id="MobiDB-lite"/>
    </source>
</evidence>
<comment type="similarity">
    <text evidence="2">Belongs to the mitochondrion-specific ribosomal protein mS31 family.</text>
</comment>
<evidence type="ECO:0000256" key="6">
    <source>
        <dbReference type="ARBA" id="ARBA00023274"/>
    </source>
</evidence>
<organism evidence="10">
    <name type="scientific">Xenopsylla cheopis</name>
    <name type="common">Oriental rat flea</name>
    <name type="synonym">Pulex cheopis</name>
    <dbReference type="NCBI Taxonomy" id="163159"/>
    <lineage>
        <taxon>Eukaryota</taxon>
        <taxon>Metazoa</taxon>
        <taxon>Ecdysozoa</taxon>
        <taxon>Arthropoda</taxon>
        <taxon>Hexapoda</taxon>
        <taxon>Insecta</taxon>
        <taxon>Pterygota</taxon>
        <taxon>Neoptera</taxon>
        <taxon>Endopterygota</taxon>
        <taxon>Siphonaptera</taxon>
        <taxon>Pulicidae</taxon>
        <taxon>Xenopsyllinae</taxon>
        <taxon>Xenopsylla</taxon>
    </lineage>
</organism>
<dbReference type="AlphaFoldDB" id="A0A6M2DNA0"/>
<evidence type="ECO:0000256" key="5">
    <source>
        <dbReference type="ARBA" id="ARBA00023128"/>
    </source>
</evidence>
<keyword evidence="4 10" id="KW-0689">Ribosomal protein</keyword>
<name>A0A6M2DNA0_XENCH</name>
<evidence type="ECO:0000256" key="3">
    <source>
        <dbReference type="ARBA" id="ARBA00022946"/>
    </source>
</evidence>
<proteinExistence type="inferred from homology"/>
<accession>A0A6M2DNA0</accession>
<feature type="compositionally biased region" description="Basic and acidic residues" evidence="9">
    <location>
        <begin position="81"/>
        <end position="93"/>
    </location>
</feature>
<dbReference type="PANTHER" id="PTHR13231">
    <property type="entry name" value="MITOCHONDRIAL RIBOSOMAL PROTEIN S31"/>
    <property type="match status" value="1"/>
</dbReference>
<evidence type="ECO:0000256" key="8">
    <source>
        <dbReference type="ARBA" id="ARBA00035363"/>
    </source>
</evidence>
<evidence type="ECO:0000256" key="1">
    <source>
        <dbReference type="ARBA" id="ARBA00004173"/>
    </source>
</evidence>
<evidence type="ECO:0000256" key="7">
    <source>
        <dbReference type="ARBA" id="ARBA00035133"/>
    </source>
</evidence>
<dbReference type="Pfam" id="PF15433">
    <property type="entry name" value="MRP-S31"/>
    <property type="match status" value="1"/>
</dbReference>
<keyword evidence="5" id="KW-0496">Mitochondrion</keyword>
<dbReference type="EMBL" id="GIIL01004033">
    <property type="protein sequence ID" value="NOV47759.1"/>
    <property type="molecule type" value="Transcribed_RNA"/>
</dbReference>
<reference evidence="10" key="1">
    <citation type="submission" date="2020-03" db="EMBL/GenBank/DDBJ databases">
        <title>Transcriptomic Profiling of the Digestive Tract of the Rat Flea, Xenopsylla cheopis, Following Blood Feeding and Infection with Yersinia pestis.</title>
        <authorList>
            <person name="Bland D.M."/>
            <person name="Martens C.A."/>
            <person name="Virtaneva K."/>
            <person name="Kanakabandi K."/>
            <person name="Long D."/>
            <person name="Rosenke R."/>
            <person name="Saturday G.A."/>
            <person name="Hoyt F.H."/>
            <person name="Bruno D.P."/>
            <person name="Ribeiro J.M.C."/>
            <person name="Hinnebusch J."/>
        </authorList>
    </citation>
    <scope>NUCLEOTIDE SEQUENCE</scope>
</reference>
<comment type="subcellular location">
    <subcellularLocation>
        <location evidence="1">Mitochondrion</location>
    </subcellularLocation>
</comment>
<evidence type="ECO:0000256" key="2">
    <source>
        <dbReference type="ARBA" id="ARBA00011057"/>
    </source>
</evidence>
<evidence type="ECO:0000256" key="4">
    <source>
        <dbReference type="ARBA" id="ARBA00022980"/>
    </source>
</evidence>
<feature type="region of interest" description="Disordered" evidence="9">
    <location>
        <begin position="62"/>
        <end position="93"/>
    </location>
</feature>
<dbReference type="GO" id="GO:0005763">
    <property type="term" value="C:mitochondrial small ribosomal subunit"/>
    <property type="evidence" value="ECO:0007669"/>
    <property type="project" value="InterPro"/>
</dbReference>
<evidence type="ECO:0000313" key="10">
    <source>
        <dbReference type="EMBL" id="NOV47759.1"/>
    </source>
</evidence>
<dbReference type="GO" id="GO:0003735">
    <property type="term" value="F:structural constituent of ribosome"/>
    <property type="evidence" value="ECO:0007669"/>
    <property type="project" value="InterPro"/>
</dbReference>
<sequence length="360" mass="41898">MAIFIENACRNVMLNMRLPRFYIFRKYCDKKDKSNDTQNKPVAFNEKVDNSKQKLKSLLESMMNESSSNKEISSFARPNKLKSERKKEQRELGFDSPEKNIRKATHDVAEHLGGDIQQTESELLSKLLLHKENSENVSKNLSDLIVGMKIDREQNTRRGTTTRSQYVKQTLANATVQSKRISSKKYEGKFFNKKHIAKVGGRVELFGGVGLGIFNKDSIFKHETLLHTVEHLKNRDLKLAIMQPPENYFQKMIVWTEQKKFWRFPIDNEYGLKENNVYFAEHVFLDTHLEPWCPTKGPIRHFMELVCVGLSKNPYLTVQEKINHIEWFKNYFAQKADLLKEVGAISNTSFTNENNIKELA</sequence>
<keyword evidence="3" id="KW-0809">Transit peptide</keyword>
<keyword evidence="6" id="KW-0687">Ribonucleoprotein</keyword>
<dbReference type="PANTHER" id="PTHR13231:SF3">
    <property type="entry name" value="SMALL RIBOSOMAL SUBUNIT PROTEIN MS31"/>
    <property type="match status" value="1"/>
</dbReference>
<dbReference type="InterPro" id="IPR026299">
    <property type="entry name" value="MRP-S31"/>
</dbReference>
<feature type="compositionally biased region" description="Low complexity" evidence="9">
    <location>
        <begin position="62"/>
        <end position="74"/>
    </location>
</feature>
<protein>
    <recommendedName>
        <fullName evidence="7">Small ribosomal subunit protein mS31</fullName>
    </recommendedName>
    <alternativeName>
        <fullName evidence="8">28S ribosomal protein S31, mitochondrial</fullName>
    </alternativeName>
</protein>